<keyword evidence="1" id="KW-0472">Membrane</keyword>
<evidence type="ECO:0000313" key="2">
    <source>
        <dbReference type="EMBL" id="SHG31129.1"/>
    </source>
</evidence>
<keyword evidence="1" id="KW-1133">Transmembrane helix</keyword>
<sequence>MRRGSLDQVGMERARHGADRMATLPSVTLVFWATKLLVTVPAQMIGQTINQWGKALLWPATAALIIVAFAGAAGGRIASVRLAGAAFWTATFGVTVLTTVLAERLDQTLGIGDIPACLHLAVVLLICFVLDYRFTGTVPMLPYGWRQEPFFWTVAVLAQMFASAVADWLLDPGGSAAGPAVGPLAAGILMVSALYFFKPVSRAIVFWAAFVLAGVAGALAGQMLLDRISPLTG</sequence>
<dbReference type="EMBL" id="LT670818">
    <property type="protein sequence ID" value="SHG31129.1"/>
    <property type="molecule type" value="Genomic_DNA"/>
</dbReference>
<dbReference type="AlphaFoldDB" id="A0A1M5ISY8"/>
<evidence type="ECO:0000313" key="3">
    <source>
        <dbReference type="Proteomes" id="UP000190675"/>
    </source>
</evidence>
<organism evidence="2 3">
    <name type="scientific">Bradyrhizobium erythrophlei</name>
    <dbReference type="NCBI Taxonomy" id="1437360"/>
    <lineage>
        <taxon>Bacteria</taxon>
        <taxon>Pseudomonadati</taxon>
        <taxon>Pseudomonadota</taxon>
        <taxon>Alphaproteobacteria</taxon>
        <taxon>Hyphomicrobiales</taxon>
        <taxon>Nitrobacteraceae</taxon>
        <taxon>Bradyrhizobium</taxon>
    </lineage>
</organism>
<feature type="transmembrane region" description="Helical" evidence="1">
    <location>
        <begin position="56"/>
        <end position="75"/>
    </location>
</feature>
<gene>
    <name evidence="2" type="ORF">SAMN05444169_1766</name>
</gene>
<keyword evidence="1" id="KW-0812">Transmembrane</keyword>
<dbReference type="Proteomes" id="UP000190675">
    <property type="component" value="Chromosome I"/>
</dbReference>
<protein>
    <submittedName>
        <fullName evidence="2">Uncharacterized membrane-anchored protein</fullName>
    </submittedName>
</protein>
<name>A0A1M5ISY8_9BRAD</name>
<feature type="transmembrane region" description="Helical" evidence="1">
    <location>
        <begin position="204"/>
        <end position="225"/>
    </location>
</feature>
<reference evidence="2 3" key="1">
    <citation type="submission" date="2016-11" db="EMBL/GenBank/DDBJ databases">
        <authorList>
            <person name="Jaros S."/>
            <person name="Januszkiewicz K."/>
            <person name="Wedrychowicz H."/>
        </authorList>
    </citation>
    <scope>NUCLEOTIDE SEQUENCE [LARGE SCALE GENOMIC DNA]</scope>
    <source>
        <strain evidence="2 3">GAS242</strain>
    </source>
</reference>
<proteinExistence type="predicted"/>
<feature type="transmembrane region" description="Helical" evidence="1">
    <location>
        <begin position="176"/>
        <end position="197"/>
    </location>
</feature>
<evidence type="ECO:0000256" key="1">
    <source>
        <dbReference type="SAM" id="Phobius"/>
    </source>
</evidence>
<feature type="transmembrane region" description="Helical" evidence="1">
    <location>
        <begin position="108"/>
        <end position="130"/>
    </location>
</feature>
<feature type="transmembrane region" description="Helical" evidence="1">
    <location>
        <begin position="82"/>
        <end position="102"/>
    </location>
</feature>
<feature type="transmembrane region" description="Helical" evidence="1">
    <location>
        <begin position="21"/>
        <end position="44"/>
    </location>
</feature>
<accession>A0A1M5ISY8</accession>
<feature type="transmembrane region" description="Helical" evidence="1">
    <location>
        <begin position="150"/>
        <end position="170"/>
    </location>
</feature>